<dbReference type="PANTHER" id="PTHR43767">
    <property type="entry name" value="LONG-CHAIN-FATTY-ACID--COA LIGASE"/>
    <property type="match status" value="1"/>
</dbReference>
<feature type="domain" description="AMP-binding enzyme C-terminal" evidence="2">
    <location>
        <begin position="470"/>
        <end position="546"/>
    </location>
</feature>
<dbReference type="Pfam" id="PF13193">
    <property type="entry name" value="AMP-binding_C"/>
    <property type="match status" value="1"/>
</dbReference>
<dbReference type="EMBL" id="PXVD01000028">
    <property type="protein sequence ID" value="MDJ1372478.1"/>
    <property type="molecule type" value="Genomic_DNA"/>
</dbReference>
<dbReference type="PROSITE" id="PS00455">
    <property type="entry name" value="AMP_BINDING"/>
    <property type="match status" value="1"/>
</dbReference>
<dbReference type="Gene3D" id="3.30.300.30">
    <property type="match status" value="1"/>
</dbReference>
<dbReference type="InterPro" id="IPR020845">
    <property type="entry name" value="AMP-binding_CS"/>
</dbReference>
<name>A0ABT7CBK5_9MICO</name>
<protein>
    <submittedName>
        <fullName evidence="3">Acyl-CoA synthetase</fullName>
    </submittedName>
</protein>
<evidence type="ECO:0000259" key="2">
    <source>
        <dbReference type="Pfam" id="PF13193"/>
    </source>
</evidence>
<dbReference type="Gene3D" id="3.40.50.12780">
    <property type="entry name" value="N-terminal domain of ligase-like"/>
    <property type="match status" value="1"/>
</dbReference>
<dbReference type="PANTHER" id="PTHR43767:SF1">
    <property type="entry name" value="NONRIBOSOMAL PEPTIDE SYNTHASE PES1 (EUROFUNG)-RELATED"/>
    <property type="match status" value="1"/>
</dbReference>
<dbReference type="Proteomes" id="UP001170379">
    <property type="component" value="Unassembled WGS sequence"/>
</dbReference>
<dbReference type="InterPro" id="IPR000873">
    <property type="entry name" value="AMP-dep_synth/lig_dom"/>
</dbReference>
<proteinExistence type="predicted"/>
<dbReference type="InterPro" id="IPR025110">
    <property type="entry name" value="AMP-bd_C"/>
</dbReference>
<dbReference type="RefSeq" id="WP_051267299.1">
    <property type="nucleotide sequence ID" value="NZ_CP028426.1"/>
</dbReference>
<feature type="domain" description="AMP-dependent synthetase/ligase" evidence="1">
    <location>
        <begin position="35"/>
        <end position="420"/>
    </location>
</feature>
<gene>
    <name evidence="3" type="ORF">C7K25_14090</name>
</gene>
<reference evidence="3" key="1">
    <citation type="submission" date="2018-03" db="EMBL/GenBank/DDBJ databases">
        <authorList>
            <person name="Nunes O.C."/>
            <person name="Lopes A.R."/>
            <person name="Froufe H."/>
            <person name="Munoz-Merida A."/>
            <person name="Barroso C."/>
            <person name="Egas C."/>
        </authorList>
    </citation>
    <scope>NUCLEOTIDE SEQUENCE</scope>
    <source>
        <strain evidence="3">ON4</strain>
    </source>
</reference>
<reference evidence="3" key="2">
    <citation type="journal article" date="2022" name="Sci. Rep.">
        <title>In silico prediction of the enzymes involved in the degradation of the herbicide molinate by Gulosibacter molinativorax ON4T.</title>
        <authorList>
            <person name="Lopes A.R."/>
            <person name="Bunin E."/>
            <person name="Viana A.T."/>
            <person name="Froufe H."/>
            <person name="Munoz-Merida A."/>
            <person name="Pinho D."/>
            <person name="Figueiredo J."/>
            <person name="Barroso C."/>
            <person name="Vaz-Moreira I."/>
            <person name="Bellanger X."/>
            <person name="Egas C."/>
            <person name="Nunes O.C."/>
        </authorList>
    </citation>
    <scope>NUCLEOTIDE SEQUENCE</scope>
    <source>
        <strain evidence="3">ON4</strain>
    </source>
</reference>
<dbReference type="Pfam" id="PF00501">
    <property type="entry name" value="AMP-binding"/>
    <property type="match status" value="1"/>
</dbReference>
<comment type="caution">
    <text evidence="3">The sequence shown here is derived from an EMBL/GenBank/DDBJ whole genome shotgun (WGS) entry which is preliminary data.</text>
</comment>
<keyword evidence="4" id="KW-1185">Reference proteome</keyword>
<organism evidence="3 4">
    <name type="scientific">Gulosibacter molinativorax</name>
    <dbReference type="NCBI Taxonomy" id="256821"/>
    <lineage>
        <taxon>Bacteria</taxon>
        <taxon>Bacillati</taxon>
        <taxon>Actinomycetota</taxon>
        <taxon>Actinomycetes</taxon>
        <taxon>Micrococcales</taxon>
        <taxon>Microbacteriaceae</taxon>
        <taxon>Gulosibacter</taxon>
    </lineage>
</organism>
<dbReference type="InterPro" id="IPR045851">
    <property type="entry name" value="AMP-bd_C_sf"/>
</dbReference>
<dbReference type="InterPro" id="IPR050237">
    <property type="entry name" value="ATP-dep_AMP-bd_enzyme"/>
</dbReference>
<dbReference type="InterPro" id="IPR042099">
    <property type="entry name" value="ANL_N_sf"/>
</dbReference>
<accession>A0ABT7CBK5</accession>
<evidence type="ECO:0000313" key="3">
    <source>
        <dbReference type="EMBL" id="MDJ1372478.1"/>
    </source>
</evidence>
<dbReference type="SUPFAM" id="SSF56801">
    <property type="entry name" value="Acetyl-CoA synthetase-like"/>
    <property type="match status" value="1"/>
</dbReference>
<evidence type="ECO:0000313" key="4">
    <source>
        <dbReference type="Proteomes" id="UP001170379"/>
    </source>
</evidence>
<evidence type="ECO:0000259" key="1">
    <source>
        <dbReference type="Pfam" id="PF00501"/>
    </source>
</evidence>
<sequence length="564" mass="61389">MTQHTSDHPFTSTGPTLLLDGRVIPTDQTLLDMFRGHVANRGDVTALHFLGRDFSWRELDDSSNAFAAYLREVGVQPGDRIAVQLQNSPQFLIATLAAWKLRAAIALVGPMYRVAETNNLLKISGATVFLTQIDNWAADGHVAIRDTQVRQVITSDFRDLATAVPEYLQSPARLTNPTDAPDFLELLEAHRGATPPDSDGAQPEDLAIIAFTSGTTGPAKGTITRHRNLVHGVASWTSCYGIDHPSHVMLSLAPFVHITGVVGNIGAWIWSGCKMVSQPRFAPLEALRLVEEQRVTWIVGAATVYTALLHGSTEQSFDTTSLVLLISGGAPIPATLEQRLQDAFGAELRPGYGMTETTTSATLTFAGQRTRLHEESGVISVGQPATGVSIRILGDDGELHGPGETGEVLVHGPNVIDGYWEQPEASAESVVDGWLHTGDVGFLDEDGWLYLVDRTKNMIIASGYKVWPREVEEALYKFPNIREAAVIGVPDAYRGETVKAYVSLRDASVELDVKAVEAHCRELLAAYKAPRIIEVVDELPKNPNGKIQHLELRKRHADAQAQAK</sequence>